<dbReference type="Proteomes" id="UP001233172">
    <property type="component" value="Unassembled WGS sequence"/>
</dbReference>
<keyword evidence="1" id="KW-0812">Transmembrane</keyword>
<dbReference type="AlphaFoldDB" id="A0AAD8EZE9"/>
<gene>
    <name evidence="2" type="ORF">Bpfe_024359</name>
</gene>
<comment type="caution">
    <text evidence="2">The sequence shown here is derived from an EMBL/GenBank/DDBJ whole genome shotgun (WGS) entry which is preliminary data.</text>
</comment>
<evidence type="ECO:0000313" key="3">
    <source>
        <dbReference type="Proteomes" id="UP001233172"/>
    </source>
</evidence>
<reference evidence="2" key="1">
    <citation type="journal article" date="2023" name="PLoS Negl. Trop. Dis.">
        <title>A genome sequence for Biomphalaria pfeifferi, the major vector snail for the human-infecting parasite Schistosoma mansoni.</title>
        <authorList>
            <person name="Bu L."/>
            <person name="Lu L."/>
            <person name="Laidemitt M.R."/>
            <person name="Zhang S.M."/>
            <person name="Mutuku M."/>
            <person name="Mkoji G."/>
            <person name="Steinauer M."/>
            <person name="Loker E.S."/>
        </authorList>
    </citation>
    <scope>NUCLEOTIDE SEQUENCE</scope>
    <source>
        <strain evidence="2">KasaAsao</strain>
    </source>
</reference>
<reference evidence="2" key="2">
    <citation type="submission" date="2023-04" db="EMBL/GenBank/DDBJ databases">
        <authorList>
            <person name="Bu L."/>
            <person name="Lu L."/>
            <person name="Laidemitt M.R."/>
            <person name="Zhang S.M."/>
            <person name="Mutuku M."/>
            <person name="Mkoji G."/>
            <person name="Steinauer M."/>
            <person name="Loker E.S."/>
        </authorList>
    </citation>
    <scope>NUCLEOTIDE SEQUENCE</scope>
    <source>
        <strain evidence="2">KasaAsao</strain>
        <tissue evidence="2">Whole Snail</tissue>
    </source>
</reference>
<evidence type="ECO:0000256" key="1">
    <source>
        <dbReference type="SAM" id="Phobius"/>
    </source>
</evidence>
<organism evidence="2 3">
    <name type="scientific">Biomphalaria pfeifferi</name>
    <name type="common">Bloodfluke planorb</name>
    <name type="synonym">Freshwater snail</name>
    <dbReference type="NCBI Taxonomy" id="112525"/>
    <lineage>
        <taxon>Eukaryota</taxon>
        <taxon>Metazoa</taxon>
        <taxon>Spiralia</taxon>
        <taxon>Lophotrochozoa</taxon>
        <taxon>Mollusca</taxon>
        <taxon>Gastropoda</taxon>
        <taxon>Heterobranchia</taxon>
        <taxon>Euthyneura</taxon>
        <taxon>Panpulmonata</taxon>
        <taxon>Hygrophila</taxon>
        <taxon>Lymnaeoidea</taxon>
        <taxon>Planorbidae</taxon>
        <taxon>Biomphalaria</taxon>
    </lineage>
</organism>
<protein>
    <submittedName>
        <fullName evidence="2">Uncharacterized protein</fullName>
    </submittedName>
</protein>
<name>A0AAD8EZE9_BIOPF</name>
<evidence type="ECO:0000313" key="2">
    <source>
        <dbReference type="EMBL" id="KAK0046172.1"/>
    </source>
</evidence>
<accession>A0AAD8EZE9</accession>
<keyword evidence="1" id="KW-1133">Transmembrane helix</keyword>
<keyword evidence="3" id="KW-1185">Reference proteome</keyword>
<feature type="transmembrane region" description="Helical" evidence="1">
    <location>
        <begin position="41"/>
        <end position="64"/>
    </location>
</feature>
<dbReference type="EMBL" id="JASAOG010000169">
    <property type="protein sequence ID" value="KAK0046172.1"/>
    <property type="molecule type" value="Genomic_DNA"/>
</dbReference>
<keyword evidence="1" id="KW-0472">Membrane</keyword>
<proteinExistence type="predicted"/>
<sequence>MNVCWSETSTLCSRSPEINLCSYPRQGTKSSHLPSLPVIDLLLFLLYTIIVCDVLYILFVCYVAPTTSTARRHLDRLQLVKKAHNGQLNGMNKKKSLTIDNLWKRLKAEARHLKAMNARHRLITLAMMESRLHARSLERERTLTRSSKTRLDDTEEDESITMAQWVARIVAEHDPRRK</sequence>